<sequence length="139" mass="15549">MLQALALITDRDLCFGVKGLDRSVIPEDAMVGAWTKSAHRLWVKRIRRTSSLVELLQVVTDFAAAIKEDWLRECHVAEGSDIVLQEIIACFPSIPQTSSAFALWLMKLDSLIAPYMEKARSLKNQETQSKCTGTRAAKQ</sequence>
<dbReference type="EMBL" id="JAAARO010000006">
    <property type="protein sequence ID" value="KAF5746228.1"/>
    <property type="molecule type" value="Genomic_DNA"/>
</dbReference>
<dbReference type="AlphaFoldDB" id="A0A7J7DIV5"/>
<organism evidence="1 2">
    <name type="scientific">Tripterygium wilfordii</name>
    <name type="common">Thunder God vine</name>
    <dbReference type="NCBI Taxonomy" id="458696"/>
    <lineage>
        <taxon>Eukaryota</taxon>
        <taxon>Viridiplantae</taxon>
        <taxon>Streptophyta</taxon>
        <taxon>Embryophyta</taxon>
        <taxon>Tracheophyta</taxon>
        <taxon>Spermatophyta</taxon>
        <taxon>Magnoliopsida</taxon>
        <taxon>eudicotyledons</taxon>
        <taxon>Gunneridae</taxon>
        <taxon>Pentapetalae</taxon>
        <taxon>rosids</taxon>
        <taxon>fabids</taxon>
        <taxon>Celastrales</taxon>
        <taxon>Celastraceae</taxon>
        <taxon>Tripterygium</taxon>
    </lineage>
</organism>
<dbReference type="GO" id="GO:0006357">
    <property type="term" value="P:regulation of transcription by RNA polymerase II"/>
    <property type="evidence" value="ECO:0007669"/>
    <property type="project" value="InterPro"/>
</dbReference>
<dbReference type="PANTHER" id="PTHR36968">
    <property type="entry name" value="HOMEOBOX-DDT DOMAIN PROTEIN RLT2"/>
    <property type="match status" value="1"/>
</dbReference>
<dbReference type="PANTHER" id="PTHR36968:SF8">
    <property type="entry name" value="HOMEOBOX-DDT DOMAIN PROTEIN RLT3 ISOFORM X1"/>
    <property type="match status" value="1"/>
</dbReference>
<keyword evidence="2" id="KW-1185">Reference proteome</keyword>
<accession>A0A7J7DIV5</accession>
<dbReference type="InterPro" id="IPR044977">
    <property type="entry name" value="RLT1-3"/>
</dbReference>
<dbReference type="Proteomes" id="UP000593562">
    <property type="component" value="Unassembled WGS sequence"/>
</dbReference>
<comment type="caution">
    <text evidence="1">The sequence shown here is derived from an EMBL/GenBank/DDBJ whole genome shotgun (WGS) entry which is preliminary data.</text>
</comment>
<evidence type="ECO:0000313" key="2">
    <source>
        <dbReference type="Proteomes" id="UP000593562"/>
    </source>
</evidence>
<proteinExistence type="predicted"/>
<reference evidence="1 2" key="1">
    <citation type="journal article" date="2020" name="Nat. Commun.">
        <title>Genome of Tripterygium wilfordii and identification of cytochrome P450 involved in triptolide biosynthesis.</title>
        <authorList>
            <person name="Tu L."/>
            <person name="Su P."/>
            <person name="Zhang Z."/>
            <person name="Gao L."/>
            <person name="Wang J."/>
            <person name="Hu T."/>
            <person name="Zhou J."/>
            <person name="Zhang Y."/>
            <person name="Zhao Y."/>
            <person name="Liu Y."/>
            <person name="Song Y."/>
            <person name="Tong Y."/>
            <person name="Lu Y."/>
            <person name="Yang J."/>
            <person name="Xu C."/>
            <person name="Jia M."/>
            <person name="Peters R.J."/>
            <person name="Huang L."/>
            <person name="Gao W."/>
        </authorList>
    </citation>
    <scope>NUCLEOTIDE SEQUENCE [LARGE SCALE GENOMIC DNA]</scope>
    <source>
        <strain evidence="2">cv. XIE 37</strain>
        <tissue evidence="1">Leaf</tissue>
    </source>
</reference>
<evidence type="ECO:0000313" key="1">
    <source>
        <dbReference type="EMBL" id="KAF5746228.1"/>
    </source>
</evidence>
<gene>
    <name evidence="1" type="ORF">HS088_TW06G00396</name>
</gene>
<dbReference type="InParanoid" id="A0A7J7DIV5"/>
<protein>
    <submittedName>
        <fullName evidence="1">Uncharacterized protein</fullName>
    </submittedName>
</protein>
<name>A0A7J7DIV5_TRIWF</name>